<name>A0A3B0RTR2_9ZZZZ</name>
<dbReference type="PANTHER" id="PTHR11839:SF18">
    <property type="entry name" value="NUDIX HYDROLASE DOMAIN-CONTAINING PROTEIN"/>
    <property type="match status" value="1"/>
</dbReference>
<dbReference type="InterPro" id="IPR015797">
    <property type="entry name" value="NUDIX_hydrolase-like_dom_sf"/>
</dbReference>
<comment type="cofactor">
    <cofactor evidence="1">
        <name>Mg(2+)</name>
        <dbReference type="ChEBI" id="CHEBI:18420"/>
    </cofactor>
</comment>
<dbReference type="CDD" id="cd03424">
    <property type="entry name" value="NUDIX_ADPRase_Nudt5_UGPPase_Nudt14"/>
    <property type="match status" value="1"/>
</dbReference>
<dbReference type="GO" id="GO:0006753">
    <property type="term" value="P:nucleoside phosphate metabolic process"/>
    <property type="evidence" value="ECO:0007669"/>
    <property type="project" value="TreeGrafter"/>
</dbReference>
<evidence type="ECO:0000259" key="3">
    <source>
        <dbReference type="PROSITE" id="PS51462"/>
    </source>
</evidence>
<dbReference type="GO" id="GO:0019693">
    <property type="term" value="P:ribose phosphate metabolic process"/>
    <property type="evidence" value="ECO:0007669"/>
    <property type="project" value="TreeGrafter"/>
</dbReference>
<accession>A0A3B0RTR2</accession>
<evidence type="ECO:0000256" key="2">
    <source>
        <dbReference type="ARBA" id="ARBA00022801"/>
    </source>
</evidence>
<gene>
    <name evidence="4" type="ORF">MNBD_ACTINO01-1941</name>
</gene>
<dbReference type="InterPro" id="IPR000086">
    <property type="entry name" value="NUDIX_hydrolase_dom"/>
</dbReference>
<dbReference type="GO" id="GO:0047631">
    <property type="term" value="F:ADP-ribose diphosphatase activity"/>
    <property type="evidence" value="ECO:0007669"/>
    <property type="project" value="UniProtKB-EC"/>
</dbReference>
<dbReference type="AlphaFoldDB" id="A0A3B0RTR2"/>
<proteinExistence type="predicted"/>
<evidence type="ECO:0000313" key="4">
    <source>
        <dbReference type="EMBL" id="VAV95339.1"/>
    </source>
</evidence>
<keyword evidence="2 4" id="KW-0378">Hydrolase</keyword>
<dbReference type="GO" id="GO:0005829">
    <property type="term" value="C:cytosol"/>
    <property type="evidence" value="ECO:0007669"/>
    <property type="project" value="TreeGrafter"/>
</dbReference>
<dbReference type="EC" id="3.6.1.13" evidence="4"/>
<reference evidence="4" key="1">
    <citation type="submission" date="2018-06" db="EMBL/GenBank/DDBJ databases">
        <authorList>
            <person name="Zhirakovskaya E."/>
        </authorList>
    </citation>
    <scope>NUCLEOTIDE SEQUENCE</scope>
</reference>
<organism evidence="4">
    <name type="scientific">hydrothermal vent metagenome</name>
    <dbReference type="NCBI Taxonomy" id="652676"/>
    <lineage>
        <taxon>unclassified sequences</taxon>
        <taxon>metagenomes</taxon>
        <taxon>ecological metagenomes</taxon>
    </lineage>
</organism>
<feature type="domain" description="Nudix hydrolase" evidence="3">
    <location>
        <begin position="41"/>
        <end position="172"/>
    </location>
</feature>
<evidence type="ECO:0000256" key="1">
    <source>
        <dbReference type="ARBA" id="ARBA00001946"/>
    </source>
</evidence>
<dbReference type="Gene3D" id="3.90.79.10">
    <property type="entry name" value="Nucleoside Triphosphate Pyrophosphohydrolase"/>
    <property type="match status" value="1"/>
</dbReference>
<dbReference type="EMBL" id="UOEI01000146">
    <property type="protein sequence ID" value="VAV95339.1"/>
    <property type="molecule type" value="Genomic_DNA"/>
</dbReference>
<protein>
    <submittedName>
        <fullName evidence="4">ADP-ribose pyrophosphatase</fullName>
        <ecNumber evidence="4">3.6.1.13</ecNumber>
    </submittedName>
</protein>
<dbReference type="PANTHER" id="PTHR11839">
    <property type="entry name" value="UDP/ADP-SUGAR PYROPHOSPHATASE"/>
    <property type="match status" value="1"/>
</dbReference>
<dbReference type="SUPFAM" id="SSF55811">
    <property type="entry name" value="Nudix"/>
    <property type="match status" value="1"/>
</dbReference>
<sequence length="182" mass="19537">MNRNHGFEIRDTSLITDVGFLSIERRRVSTPSGTSVDRFVVVHPGAVAVVPRIGNDVVLIAQYRPAVDAVVLEIPAGKLDATDTDRESAARRELLEETGLRAGTLDHLTDLVTAVGFSDEVISLYVADDPEPGDAEPEGEEELASEIVTMTWNEALTAIDTGMITDAKTVAGILLANRRGTP</sequence>
<dbReference type="PROSITE" id="PS51462">
    <property type="entry name" value="NUDIX"/>
    <property type="match status" value="1"/>
</dbReference>
<dbReference type="Pfam" id="PF00293">
    <property type="entry name" value="NUDIX"/>
    <property type="match status" value="1"/>
</dbReference>